<evidence type="ECO:0000313" key="2">
    <source>
        <dbReference type="Proteomes" id="UP000002820"/>
    </source>
</evidence>
<protein>
    <submittedName>
        <fullName evidence="1">Uncharacterized protein</fullName>
    </submittedName>
</protein>
<dbReference type="GeneID" id="13405305"/>
<name>I6S2D1_9CAUD</name>
<keyword evidence="2" id="KW-1185">Reference proteome</keyword>
<dbReference type="KEGG" id="vg:13405305"/>
<dbReference type="Proteomes" id="UP000002820">
    <property type="component" value="Segment"/>
</dbReference>
<sequence>MNLLTKYNSLDSRDEKRLFCIEIDKENKYKKELSYKKVSLFSINVYFERLTGFKVNEDRKRRDIRYKDERKF</sequence>
<organism evidence="1 2">
    <name type="scientific">Nonlabens phage P12024S</name>
    <dbReference type="NCBI Taxonomy" id="1168478"/>
    <lineage>
        <taxon>Viruses</taxon>
        <taxon>Duplodnaviria</taxon>
        <taxon>Heunggongvirae</taxon>
        <taxon>Uroviricota</taxon>
        <taxon>Caudoviricetes</taxon>
        <taxon>Inhavirus</taxon>
        <taxon>Inhavirus P12024S</taxon>
    </lineage>
</organism>
<proteinExistence type="predicted"/>
<reference evidence="1 2" key="1">
    <citation type="journal article" date="2012" name="J. Virol.">
        <title>Complete Genome Sequences of Two Persicivirga Bacteriophages, P12024S and P12024L.</title>
        <authorList>
            <person name="Kang I."/>
            <person name="Jang H."/>
            <person name="Cho J.C."/>
        </authorList>
    </citation>
    <scope>NUCLEOTIDE SEQUENCE [LARGE SCALE GENOMIC DNA]</scope>
</reference>
<dbReference type="EMBL" id="JQ823122">
    <property type="protein sequence ID" value="AFM54687.1"/>
    <property type="molecule type" value="Genomic_DNA"/>
</dbReference>
<accession>I6S2D1</accession>
<evidence type="ECO:0000313" key="1">
    <source>
        <dbReference type="EMBL" id="AFM54687.1"/>
    </source>
</evidence>
<dbReference type="RefSeq" id="YP_006560366.1">
    <property type="nucleotide sequence ID" value="NC_018271.1"/>
</dbReference>
<gene>
    <name evidence="1" type="ORF">P12024S_26</name>
</gene>